<dbReference type="PROSITE" id="PS50931">
    <property type="entry name" value="HTH_LYSR"/>
    <property type="match status" value="1"/>
</dbReference>
<feature type="domain" description="HTH lysR-type" evidence="5">
    <location>
        <begin position="1"/>
        <end position="60"/>
    </location>
</feature>
<dbReference type="RefSeq" id="WP_255390554.1">
    <property type="nucleotide sequence ID" value="NZ_CP101508.1"/>
</dbReference>
<dbReference type="Gene3D" id="1.10.10.10">
    <property type="entry name" value="Winged helix-like DNA-binding domain superfamily/Winged helix DNA-binding domain"/>
    <property type="match status" value="1"/>
</dbReference>
<keyword evidence="2" id="KW-0805">Transcription regulation</keyword>
<organism evidence="6 7">
    <name type="scientific">Photobacterium atrarenae</name>
    <dbReference type="NCBI Taxonomy" id="865757"/>
    <lineage>
        <taxon>Bacteria</taxon>
        <taxon>Pseudomonadati</taxon>
        <taxon>Pseudomonadota</taxon>
        <taxon>Gammaproteobacteria</taxon>
        <taxon>Vibrionales</taxon>
        <taxon>Vibrionaceae</taxon>
        <taxon>Photobacterium</taxon>
    </lineage>
</organism>
<keyword evidence="3" id="KW-0238">DNA-binding</keyword>
<dbReference type="SUPFAM" id="SSF53850">
    <property type="entry name" value="Periplasmic binding protein-like II"/>
    <property type="match status" value="1"/>
</dbReference>
<dbReference type="InterPro" id="IPR000847">
    <property type="entry name" value="LysR_HTH_N"/>
</dbReference>
<keyword evidence="4" id="KW-0804">Transcription</keyword>
<dbReference type="PANTHER" id="PTHR30126">
    <property type="entry name" value="HTH-TYPE TRANSCRIPTIONAL REGULATOR"/>
    <property type="match status" value="1"/>
</dbReference>
<gene>
    <name evidence="6" type="ORF">NNL38_03855</name>
</gene>
<name>A0ABY5GIV4_9GAMM</name>
<evidence type="ECO:0000313" key="6">
    <source>
        <dbReference type="EMBL" id="UTV29225.1"/>
    </source>
</evidence>
<dbReference type="EMBL" id="CP101508">
    <property type="protein sequence ID" value="UTV29225.1"/>
    <property type="molecule type" value="Genomic_DNA"/>
</dbReference>
<evidence type="ECO:0000259" key="5">
    <source>
        <dbReference type="PROSITE" id="PS50931"/>
    </source>
</evidence>
<dbReference type="Gene3D" id="3.40.190.10">
    <property type="entry name" value="Periplasmic binding protein-like II"/>
    <property type="match status" value="2"/>
</dbReference>
<evidence type="ECO:0000256" key="3">
    <source>
        <dbReference type="ARBA" id="ARBA00023125"/>
    </source>
</evidence>
<sequence>MRYSLKQLAVFDEVARTRSVSKAAENLAITQSAASMALSQLERLLGRPLFERQGKQMTMTYWGAWLRPRAKQLLFDAQQIELGFYDQHLVSGEINVAASQTVAEHLLPELISIIDKDFPELRIQLMVSNAQKVINRVRNFECDLGIIEGRCDDSRLVQEVWCHDHLVIIAAPHHPYAKMETVSLAQLEQAKWVLREQGAGTRKSFESALHGVIDDLDVWREYEHISVLRSLVKNGPYLSCLPYLDVVQHIERGELAALKVPELNMQRTLSFIWRADSIENPLRDCIRREAVRMMKDRKMEM</sequence>
<dbReference type="PANTHER" id="PTHR30126:SF94">
    <property type="entry name" value="LYSR FAMILY TRANSCRIPTIONAL REGULATOR"/>
    <property type="match status" value="1"/>
</dbReference>
<dbReference type="Pfam" id="PF03466">
    <property type="entry name" value="LysR_substrate"/>
    <property type="match status" value="1"/>
</dbReference>
<dbReference type="Pfam" id="PF00126">
    <property type="entry name" value="HTH_1"/>
    <property type="match status" value="1"/>
</dbReference>
<dbReference type="Proteomes" id="UP001057998">
    <property type="component" value="Chromosome 1"/>
</dbReference>
<dbReference type="PRINTS" id="PR00039">
    <property type="entry name" value="HTHLYSR"/>
</dbReference>
<comment type="similarity">
    <text evidence="1">Belongs to the LysR transcriptional regulatory family.</text>
</comment>
<proteinExistence type="inferred from homology"/>
<keyword evidence="7" id="KW-1185">Reference proteome</keyword>
<accession>A0ABY5GIV4</accession>
<dbReference type="InterPro" id="IPR036390">
    <property type="entry name" value="WH_DNA-bd_sf"/>
</dbReference>
<evidence type="ECO:0000256" key="2">
    <source>
        <dbReference type="ARBA" id="ARBA00023015"/>
    </source>
</evidence>
<reference evidence="6" key="1">
    <citation type="submission" date="2022-07" db="EMBL/GenBank/DDBJ databases">
        <title>Genome sequencing of Photobacterium atrarenae GJH2-4.</title>
        <authorList>
            <person name="Park S.-J."/>
        </authorList>
    </citation>
    <scope>NUCLEOTIDE SEQUENCE</scope>
    <source>
        <strain evidence="6">GJH2-4</strain>
    </source>
</reference>
<evidence type="ECO:0000256" key="4">
    <source>
        <dbReference type="ARBA" id="ARBA00023163"/>
    </source>
</evidence>
<evidence type="ECO:0000313" key="7">
    <source>
        <dbReference type="Proteomes" id="UP001057998"/>
    </source>
</evidence>
<dbReference type="InterPro" id="IPR005119">
    <property type="entry name" value="LysR_subst-bd"/>
</dbReference>
<protein>
    <submittedName>
        <fullName evidence="6">LysR substrate-binding domain-containing protein</fullName>
    </submittedName>
</protein>
<evidence type="ECO:0000256" key="1">
    <source>
        <dbReference type="ARBA" id="ARBA00009437"/>
    </source>
</evidence>
<dbReference type="InterPro" id="IPR036388">
    <property type="entry name" value="WH-like_DNA-bd_sf"/>
</dbReference>
<dbReference type="SUPFAM" id="SSF46785">
    <property type="entry name" value="Winged helix' DNA-binding domain"/>
    <property type="match status" value="1"/>
</dbReference>